<keyword evidence="3" id="KW-1185">Reference proteome</keyword>
<gene>
    <name evidence="2" type="ORF">NYR02_14800</name>
</gene>
<reference evidence="2" key="1">
    <citation type="journal article" date="2022" name="Front. Microbiol.">
        <title>Genome-based taxonomic rearrangement of Oceanobacter-related bacteria including the description of Thalassolituus hydrocarbonoclasticus sp. nov. and Thalassolituus pacificus sp. nov. and emended description of the genus Thalassolituus.</title>
        <authorList>
            <person name="Dong C."/>
            <person name="Wei L."/>
            <person name="Wang J."/>
            <person name="Lai Q."/>
            <person name="Huang Z."/>
            <person name="Shao Z."/>
        </authorList>
    </citation>
    <scope>NUCLEOTIDE SEQUENCE</scope>
    <source>
        <strain evidence="2">59MF3M-4</strain>
    </source>
</reference>
<proteinExistence type="predicted"/>
<dbReference type="PANTHER" id="PTHR38690">
    <property type="entry name" value="PROTEASE-RELATED"/>
    <property type="match status" value="1"/>
</dbReference>
<dbReference type="RefSeq" id="WP_260977127.1">
    <property type="nucleotide sequence ID" value="NZ_JAOANI010000028.1"/>
</dbReference>
<sequence length="1346" mass="148513">MIWLREFWTQIWITLVVAAVTLALYTSLGRQLIPLVETYRIDLEHELTRQLGQPVSIGQLQGDWNVLSPLVRMQDVQIGLLADGIHIERMEAELDVSASAFYRLPVFKRIEIQGVRADLYQRDQTHWSIGRSWLVDLSGIKRQPGAADQVKIAASSNPLWLNWLELQQAIIFTDWQITSFDPQMTREDVQIDRLVWRNRGDSHELDGNLAWGREQLANIKLMASVDGDLWPWHRQNGEVFLRIDNQEWTRWIPDQLPGGLSIERFSAGAEAWLSIRDGDLNALYIDADIPEFTLNTAGQPLALSGGSLKVGGEHNGDDWHLRVLPRFDQALPIDSLSLSAISLPQQKGWQIGVPVLGVAAARRFILDHQLLPEPFDEYVAGTDGRGEARNLRISLLPGEPWQVDVRADVVNASSAAYHGIPGFSDVSGTLHLQPQGGLLQVEQDDLGVHLADVYNRPWTLQNLSARFYWAITPDFYQLQLRGLKAGLQEADSEQGSPTAWPVSGELAINLPRSHSATEPTLSLMFGLPQAPASLRGQLVPDILDPAVRDWLDQSIVSGDFRDAAFLLHGSLQEDHPDNSLTTQLYLEVEDAELKYMPDWPAMTAIKGRLMMDAPALDVWLEQGRTLGGELVPHSGRVRLRPGHDGHTALSVAGRLRGDSSEGLRYFTETPLQEVVNNAFDYWQGSGPMNSNLLLEMPLGVEDAQPEVKLELELSDNQLRLDDLNLELANVKGRLRYNSQVGMLSDWLEGDLFGGHFSAGIESVGRPGGFDMVLSAVGDAQWRGFKEWMPMFLLDPVSGVLDYKARLTVGSQGVVFNLDSDLQGTAIDLPYPLGKTADAAARSVQVRIEPGTETRINLNYDNLLRAALALDDEGLNRGQVYLGGSEPFLPSDKGVVVRGQLSESIIAADWWDSWQHLSALLAAESAGKTATHNAPATAHSNNPLRSIDLTLGGIDAWGTAMGPTHIKATQQWDEWDFDLDSTLVKGKIRMLPGNEPIQLTLDYIHLPQAEEEPGSLAQLDDSQAGTGPDDITVEALKPDPLAAINPADFPPMDMELGEFYVGNRNLGRWKLSSRPQDSGLQVTVHDSDMKGMVFTGDMYWLKQNDQHQTRLDTLRISSNDIGRVQRAFRQEAAIEGKDMRSTLQLSWQGSPLAYNSQTLNGLASVRVKDGNMAAEGAGALKAFGALNFNSVARRLKLDFSDLYQSGVAFDTLKGKARIDNGLLTLTEPLSMDGPGGKFLTSGSTNLNTETLDMKLAVTFPVSSTLPMVALLAGLAPPVAASIYVTEKLIGDELARFTSASYDLKGTWEKPDLKINQAFDDKVDGKKSRSLLERFKSIFYIFGGGDDD</sequence>
<dbReference type="InterPro" id="IPR011836">
    <property type="entry name" value="YhdP"/>
</dbReference>
<dbReference type="PANTHER" id="PTHR38690:SF1">
    <property type="entry name" value="PROTEASE"/>
    <property type="match status" value="1"/>
</dbReference>
<dbReference type="InterPro" id="IPR025263">
    <property type="entry name" value="YhdP_central"/>
</dbReference>
<evidence type="ECO:0000259" key="1">
    <source>
        <dbReference type="Pfam" id="PF13116"/>
    </source>
</evidence>
<dbReference type="Proteomes" id="UP001147830">
    <property type="component" value="Unassembled WGS sequence"/>
</dbReference>
<dbReference type="EMBL" id="JAOANI010000028">
    <property type="protein sequence ID" value="MCT7360288.1"/>
    <property type="molecule type" value="Genomic_DNA"/>
</dbReference>
<comment type="caution">
    <text evidence="2">The sequence shown here is derived from an EMBL/GenBank/DDBJ whole genome shotgun (WGS) entry which is preliminary data.</text>
</comment>
<reference evidence="2" key="2">
    <citation type="submission" date="2022-08" db="EMBL/GenBank/DDBJ databases">
        <authorList>
            <person name="Dong C."/>
        </authorList>
    </citation>
    <scope>NUCLEOTIDE SEQUENCE</scope>
    <source>
        <strain evidence="2">59MF3M-4</strain>
    </source>
</reference>
<name>A0A9X3ATK2_9GAMM</name>
<evidence type="ECO:0000313" key="2">
    <source>
        <dbReference type="EMBL" id="MCT7360288.1"/>
    </source>
</evidence>
<dbReference type="NCBIfam" id="TIGR02099">
    <property type="entry name" value="YhdP family protein"/>
    <property type="match status" value="1"/>
</dbReference>
<feature type="domain" description="YhdP central" evidence="1">
    <location>
        <begin position="1"/>
        <end position="1310"/>
    </location>
</feature>
<accession>A0A9X3ATK2</accession>
<evidence type="ECO:0000313" key="3">
    <source>
        <dbReference type="Proteomes" id="UP001147830"/>
    </source>
</evidence>
<protein>
    <submittedName>
        <fullName evidence="2">YhdP family protein</fullName>
    </submittedName>
</protein>
<dbReference type="Pfam" id="PF13116">
    <property type="entry name" value="YhdP"/>
    <property type="match status" value="1"/>
</dbReference>
<organism evidence="2 3">
    <name type="scientific">Thalassolituus pacificus</name>
    <dbReference type="NCBI Taxonomy" id="2975440"/>
    <lineage>
        <taxon>Bacteria</taxon>
        <taxon>Pseudomonadati</taxon>
        <taxon>Pseudomonadota</taxon>
        <taxon>Gammaproteobacteria</taxon>
        <taxon>Oceanospirillales</taxon>
        <taxon>Oceanospirillaceae</taxon>
        <taxon>Thalassolituus</taxon>
    </lineage>
</organism>